<evidence type="ECO:0000313" key="4">
    <source>
        <dbReference type="EMBL" id="CAB4219607.1"/>
    </source>
</evidence>
<evidence type="ECO:0000313" key="1">
    <source>
        <dbReference type="EMBL" id="CAB4147124.1"/>
    </source>
</evidence>
<proteinExistence type="predicted"/>
<organism evidence="2">
    <name type="scientific">uncultured Caudovirales phage</name>
    <dbReference type="NCBI Taxonomy" id="2100421"/>
    <lineage>
        <taxon>Viruses</taxon>
        <taxon>Duplodnaviria</taxon>
        <taxon>Heunggongvirae</taxon>
        <taxon>Uroviricota</taxon>
        <taxon>Caudoviricetes</taxon>
        <taxon>Peduoviridae</taxon>
        <taxon>Maltschvirus</taxon>
        <taxon>Maltschvirus maltsch</taxon>
    </lineage>
</organism>
<dbReference type="EMBL" id="LR797483">
    <property type="protein sequence ID" value="CAB4219607.1"/>
    <property type="molecule type" value="Genomic_DNA"/>
</dbReference>
<name>A0A6J5Q4W2_9CAUD</name>
<reference evidence="2" key="1">
    <citation type="submission" date="2020-05" db="EMBL/GenBank/DDBJ databases">
        <authorList>
            <person name="Chiriac C."/>
            <person name="Salcher M."/>
            <person name="Ghai R."/>
            <person name="Kavagutti S V."/>
        </authorList>
    </citation>
    <scope>NUCLEOTIDE SEQUENCE</scope>
</reference>
<dbReference type="EMBL" id="LR796490">
    <property type="protein sequence ID" value="CAB4147124.1"/>
    <property type="molecule type" value="Genomic_DNA"/>
</dbReference>
<accession>A0A6J5Q4W2</accession>
<dbReference type="EMBL" id="LR796968">
    <property type="protein sequence ID" value="CAB4178492.1"/>
    <property type="molecule type" value="Genomic_DNA"/>
</dbReference>
<gene>
    <name evidence="2" type="ORF">UFOVP1017_13</name>
    <name evidence="3" type="ORF">UFOVP1168_13</name>
    <name evidence="4" type="ORF">UFOVP1617_40</name>
    <name evidence="1" type="ORF">UFOVP511_13</name>
</gene>
<protein>
    <submittedName>
        <fullName evidence="2">Uncharacterized protein</fullName>
    </submittedName>
</protein>
<evidence type="ECO:0000313" key="3">
    <source>
        <dbReference type="EMBL" id="CAB4187833.1"/>
    </source>
</evidence>
<sequence length="106" mass="11849">MKPEYTVVWNGVGDQRYLSTERDTLRVAVPLEKRGAGARDMQGIVLAALRTATVPLSAHTLSDMTGFGVKTCRVIMARAVQHGRALRAGRQREKTRHYQQTWVAVK</sequence>
<dbReference type="EMBL" id="LR797116">
    <property type="protein sequence ID" value="CAB4187833.1"/>
    <property type="molecule type" value="Genomic_DNA"/>
</dbReference>
<evidence type="ECO:0000313" key="2">
    <source>
        <dbReference type="EMBL" id="CAB4178492.1"/>
    </source>
</evidence>